<accession>A0A941ASJ1</accession>
<evidence type="ECO:0000259" key="15">
    <source>
        <dbReference type="Pfam" id="PF00593"/>
    </source>
</evidence>
<dbReference type="InterPro" id="IPR000531">
    <property type="entry name" value="Beta-barrel_TonB"/>
</dbReference>
<dbReference type="PROSITE" id="PS52016">
    <property type="entry name" value="TONB_DEPENDENT_REC_3"/>
    <property type="match status" value="1"/>
</dbReference>
<dbReference type="InterPro" id="IPR010916">
    <property type="entry name" value="TonB_box_CS"/>
</dbReference>
<dbReference type="InterPro" id="IPR012910">
    <property type="entry name" value="Plug_dom"/>
</dbReference>
<organism evidence="17 18">
    <name type="scientific">Pseudoxanthomonas helianthi</name>
    <dbReference type="NCBI Taxonomy" id="1453541"/>
    <lineage>
        <taxon>Bacteria</taxon>
        <taxon>Pseudomonadati</taxon>
        <taxon>Pseudomonadota</taxon>
        <taxon>Gammaproteobacteria</taxon>
        <taxon>Lysobacterales</taxon>
        <taxon>Lysobacteraceae</taxon>
        <taxon>Pseudoxanthomonas</taxon>
    </lineage>
</organism>
<keyword evidence="17" id="KW-0675">Receptor</keyword>
<reference evidence="17" key="1">
    <citation type="journal article" date="2016" name="Int. J. Syst. Evol. Microbiol.">
        <title>Pseudoxanthomonas helianthi sp. nov., isolated from roots of Jerusalem artichoke (Helianthus tuberosus).</title>
        <authorList>
            <person name="Kittiwongwattana C."/>
            <person name="Thawai C."/>
        </authorList>
    </citation>
    <scope>NUCLEOTIDE SEQUENCE</scope>
    <source>
        <strain evidence="17">110414</strain>
    </source>
</reference>
<keyword evidence="7" id="KW-0406">Ion transport</keyword>
<evidence type="ECO:0000313" key="17">
    <source>
        <dbReference type="EMBL" id="MBP3983490.1"/>
    </source>
</evidence>
<comment type="subcellular location">
    <subcellularLocation>
        <location evidence="1 11">Cell outer membrane</location>
        <topology evidence="1 11">Multi-pass membrane protein</topology>
    </subcellularLocation>
</comment>
<dbReference type="Proteomes" id="UP000673447">
    <property type="component" value="Unassembled WGS sequence"/>
</dbReference>
<dbReference type="PANTHER" id="PTHR32552">
    <property type="entry name" value="FERRICHROME IRON RECEPTOR-RELATED"/>
    <property type="match status" value="1"/>
</dbReference>
<evidence type="ECO:0000256" key="1">
    <source>
        <dbReference type="ARBA" id="ARBA00004571"/>
    </source>
</evidence>
<feature type="chain" id="PRO_5037716362" evidence="14">
    <location>
        <begin position="34"/>
        <end position="823"/>
    </location>
</feature>
<keyword evidence="9 11" id="KW-0472">Membrane</keyword>
<dbReference type="GO" id="GO:0006826">
    <property type="term" value="P:iron ion transport"/>
    <property type="evidence" value="ECO:0007669"/>
    <property type="project" value="UniProtKB-KW"/>
</dbReference>
<feature type="domain" description="TonB-dependent receptor-like beta-barrel" evidence="15">
    <location>
        <begin position="326"/>
        <end position="774"/>
    </location>
</feature>
<comment type="caution">
    <text evidence="17">The sequence shown here is derived from an EMBL/GenBank/DDBJ whole genome shotgun (WGS) entry which is preliminary data.</text>
</comment>
<dbReference type="Gene3D" id="2.40.170.20">
    <property type="entry name" value="TonB-dependent receptor, beta-barrel domain"/>
    <property type="match status" value="1"/>
</dbReference>
<evidence type="ECO:0000256" key="7">
    <source>
        <dbReference type="ARBA" id="ARBA00023065"/>
    </source>
</evidence>
<dbReference type="RefSeq" id="WP_210535334.1">
    <property type="nucleotide sequence ID" value="NZ_JAGKTC010000001.1"/>
</dbReference>
<evidence type="ECO:0000256" key="6">
    <source>
        <dbReference type="ARBA" id="ARBA00023004"/>
    </source>
</evidence>
<dbReference type="InterPro" id="IPR039426">
    <property type="entry name" value="TonB-dep_rcpt-like"/>
</dbReference>
<evidence type="ECO:0000256" key="9">
    <source>
        <dbReference type="ARBA" id="ARBA00023136"/>
    </source>
</evidence>
<gene>
    <name evidence="17" type="ORF">J5837_03550</name>
</gene>
<evidence type="ECO:0000256" key="10">
    <source>
        <dbReference type="ARBA" id="ARBA00023237"/>
    </source>
</evidence>
<feature type="signal peptide" evidence="14">
    <location>
        <begin position="1"/>
        <end position="33"/>
    </location>
</feature>
<dbReference type="PROSITE" id="PS00430">
    <property type="entry name" value="TONB_DEPENDENT_REC_1"/>
    <property type="match status" value="1"/>
</dbReference>
<evidence type="ECO:0000259" key="16">
    <source>
        <dbReference type="Pfam" id="PF07715"/>
    </source>
</evidence>
<keyword evidence="2 11" id="KW-0813">Transport</keyword>
<feature type="short sequence motif" description="TonB box" evidence="12">
    <location>
        <begin position="51"/>
        <end position="57"/>
    </location>
</feature>
<keyword evidence="14" id="KW-0732">Signal</keyword>
<dbReference type="InterPro" id="IPR036942">
    <property type="entry name" value="Beta-barrel_TonB_sf"/>
</dbReference>
<keyword evidence="18" id="KW-1185">Reference proteome</keyword>
<dbReference type="Pfam" id="PF07715">
    <property type="entry name" value="Plug"/>
    <property type="match status" value="1"/>
</dbReference>
<evidence type="ECO:0000313" key="18">
    <source>
        <dbReference type="Proteomes" id="UP000673447"/>
    </source>
</evidence>
<keyword evidence="4" id="KW-0410">Iron transport</keyword>
<dbReference type="EMBL" id="JAGKTC010000001">
    <property type="protein sequence ID" value="MBP3983490.1"/>
    <property type="molecule type" value="Genomic_DNA"/>
</dbReference>
<dbReference type="GO" id="GO:0009279">
    <property type="term" value="C:cell outer membrane"/>
    <property type="evidence" value="ECO:0007669"/>
    <property type="project" value="UniProtKB-SubCell"/>
</dbReference>
<dbReference type="AlphaFoldDB" id="A0A941ASJ1"/>
<evidence type="ECO:0000256" key="8">
    <source>
        <dbReference type="ARBA" id="ARBA00023077"/>
    </source>
</evidence>
<protein>
    <submittedName>
        <fullName evidence="17">TonB-dependent receptor</fullName>
    </submittedName>
</protein>
<dbReference type="SUPFAM" id="SSF56935">
    <property type="entry name" value="Porins"/>
    <property type="match status" value="1"/>
</dbReference>
<dbReference type="PANTHER" id="PTHR32552:SF81">
    <property type="entry name" value="TONB-DEPENDENT OUTER MEMBRANE RECEPTOR"/>
    <property type="match status" value="1"/>
</dbReference>
<name>A0A941ASJ1_9GAMM</name>
<evidence type="ECO:0000256" key="14">
    <source>
        <dbReference type="SAM" id="SignalP"/>
    </source>
</evidence>
<feature type="domain" description="TonB-dependent receptor plug" evidence="16">
    <location>
        <begin position="63"/>
        <end position="173"/>
    </location>
</feature>
<proteinExistence type="inferred from homology"/>
<reference evidence="17" key="2">
    <citation type="submission" date="2021-03" db="EMBL/GenBank/DDBJ databases">
        <authorList>
            <person name="Cao W."/>
        </authorList>
    </citation>
    <scope>NUCLEOTIDE SEQUENCE</scope>
    <source>
        <strain evidence="17">110414</strain>
    </source>
</reference>
<sequence>MSKPKHRNRKPGQFVRLPLAAAICLACTTPAFAQEAAPAPTTEQKAATLDTVTVTAQKRTENLQEVPISIQVLGQEKLSELNITNFKDYAKFLPGVSYDTGEGGSSVPYFRGVASGENQNHSGPQPSVGVYVDEQPVTTIGGALDVHIYDIARIEALAGPQGTLYGASSQAGTLRIITNKPDPSGEASGYAVEANSVSHGGTGYAIDAFVNVPLSKNAAIRLVGWKEYDAGYIDNVFGTRTYPSWDADSGGHGTINNAALAKKDFNDVETTGVRAALKIDLNDNWSIMPTLMTQQKNEDGNFAESPDVGKLQTRKFIPEYFDDHWTQAALTVQGKIGNFDLTYAYAHLDRDVDSASDYSDYSFWYDSLYGSGAYFCTNLDLDSFTCAPGTVVDSSQYIIGKDGYTKDSHELRISSPQDRRVRFIAGLFWQNQKHNILQDYKIVGDFSGFEVTGWPDTIWLTQQVRKDHDEAAFGEISFDATDKLTATAGIRFFRYKNSLKGFYGYNDNWSSKYGEARCFSDEKFRGAPCVNLDRTVEKNDHIGRFNLTYKFSDKAMVYATWSEGYRPGGVNRSNDPSNPIALTYLPDTLTNYELGWKTSWADNRLIFNGAVFREDWEDMQFSFIPPGNAGLSVIRNAGSARINGFETDLLWAATYNLRISSGFAWYDAKLTSNYCGTNDDNGNPTTVCDDPQAPKGSQLPVTAKVKGNLTARYTFDVGESEFYLQGAAVYEGERKSALIKSDQEIFGNLPSYSVLDLSAGIRRGNWSLDFYIKNATDEHAEFARYTQCAVCSTTGTLPEFPNGQIYSIANQPRTIGLRFSQEF</sequence>
<keyword evidence="3 11" id="KW-1134">Transmembrane beta strand</keyword>
<evidence type="ECO:0000256" key="5">
    <source>
        <dbReference type="ARBA" id="ARBA00022692"/>
    </source>
</evidence>
<keyword evidence="8 12" id="KW-0798">TonB box</keyword>
<evidence type="ECO:0000256" key="3">
    <source>
        <dbReference type="ARBA" id="ARBA00022452"/>
    </source>
</evidence>
<dbReference type="Pfam" id="PF00593">
    <property type="entry name" value="TonB_dep_Rec_b-barrel"/>
    <property type="match status" value="1"/>
</dbReference>
<evidence type="ECO:0000256" key="12">
    <source>
        <dbReference type="PROSITE-ProRule" id="PRU10143"/>
    </source>
</evidence>
<keyword evidence="5 11" id="KW-0812">Transmembrane</keyword>
<evidence type="ECO:0000256" key="4">
    <source>
        <dbReference type="ARBA" id="ARBA00022496"/>
    </source>
</evidence>
<evidence type="ECO:0000256" key="11">
    <source>
        <dbReference type="PROSITE-ProRule" id="PRU01360"/>
    </source>
</evidence>
<evidence type="ECO:0000256" key="2">
    <source>
        <dbReference type="ARBA" id="ARBA00022448"/>
    </source>
</evidence>
<keyword evidence="6" id="KW-0408">Iron</keyword>
<comment type="similarity">
    <text evidence="11 13">Belongs to the TonB-dependent receptor family.</text>
</comment>
<evidence type="ECO:0000256" key="13">
    <source>
        <dbReference type="RuleBase" id="RU003357"/>
    </source>
</evidence>
<keyword evidence="10 11" id="KW-0998">Cell outer membrane</keyword>